<evidence type="ECO:0000313" key="3">
    <source>
        <dbReference type="Proteomes" id="UP001341840"/>
    </source>
</evidence>
<name>A0ABU6TMR3_9FABA</name>
<sequence>MELLMSSLLLLFLSLLSHSSSMASNPTPTPSEWPLQFHSLIWHNRTGILQKWNNGTSFYYTLDPYKKECNVMHFPVGILRPNWLDGATYLGQRMVDNFLCNV</sequence>
<feature type="chain" id="PRO_5046826897" evidence="1">
    <location>
        <begin position="24"/>
        <end position="102"/>
    </location>
</feature>
<dbReference type="EMBL" id="JASCZI010091222">
    <property type="protein sequence ID" value="MED6149516.1"/>
    <property type="molecule type" value="Genomic_DNA"/>
</dbReference>
<dbReference type="PANTHER" id="PTHR33880:SF19">
    <property type="entry name" value="EXPRESSED PROTEIN"/>
    <property type="match status" value="1"/>
</dbReference>
<dbReference type="PANTHER" id="PTHR33880">
    <property type="entry name" value="EXPRESSED PROTEIN"/>
    <property type="match status" value="1"/>
</dbReference>
<evidence type="ECO:0000256" key="1">
    <source>
        <dbReference type="SAM" id="SignalP"/>
    </source>
</evidence>
<comment type="caution">
    <text evidence="2">The sequence shown here is derived from an EMBL/GenBank/DDBJ whole genome shotgun (WGS) entry which is preliminary data.</text>
</comment>
<evidence type="ECO:0000313" key="2">
    <source>
        <dbReference type="EMBL" id="MED6149516.1"/>
    </source>
</evidence>
<dbReference type="InterPro" id="IPR038941">
    <property type="entry name" value="At4g14100-like"/>
</dbReference>
<keyword evidence="3" id="KW-1185">Reference proteome</keyword>
<dbReference type="Proteomes" id="UP001341840">
    <property type="component" value="Unassembled WGS sequence"/>
</dbReference>
<protein>
    <submittedName>
        <fullName evidence="2">Uncharacterized protein</fullName>
    </submittedName>
</protein>
<organism evidence="2 3">
    <name type="scientific">Stylosanthes scabra</name>
    <dbReference type="NCBI Taxonomy" id="79078"/>
    <lineage>
        <taxon>Eukaryota</taxon>
        <taxon>Viridiplantae</taxon>
        <taxon>Streptophyta</taxon>
        <taxon>Embryophyta</taxon>
        <taxon>Tracheophyta</taxon>
        <taxon>Spermatophyta</taxon>
        <taxon>Magnoliopsida</taxon>
        <taxon>eudicotyledons</taxon>
        <taxon>Gunneridae</taxon>
        <taxon>Pentapetalae</taxon>
        <taxon>rosids</taxon>
        <taxon>fabids</taxon>
        <taxon>Fabales</taxon>
        <taxon>Fabaceae</taxon>
        <taxon>Papilionoideae</taxon>
        <taxon>50 kb inversion clade</taxon>
        <taxon>dalbergioids sensu lato</taxon>
        <taxon>Dalbergieae</taxon>
        <taxon>Pterocarpus clade</taxon>
        <taxon>Stylosanthes</taxon>
    </lineage>
</organism>
<proteinExistence type="predicted"/>
<keyword evidence="1" id="KW-0732">Signal</keyword>
<reference evidence="2 3" key="1">
    <citation type="journal article" date="2023" name="Plants (Basel)">
        <title>Bridging the Gap: Combining Genomics and Transcriptomics Approaches to Understand Stylosanthes scabra, an Orphan Legume from the Brazilian Caatinga.</title>
        <authorList>
            <person name="Ferreira-Neto J.R.C."/>
            <person name="da Silva M.D."/>
            <person name="Binneck E."/>
            <person name="de Melo N.F."/>
            <person name="da Silva R.H."/>
            <person name="de Melo A.L.T.M."/>
            <person name="Pandolfi V."/>
            <person name="Bustamante F.O."/>
            <person name="Brasileiro-Vidal A.C."/>
            <person name="Benko-Iseppon A.M."/>
        </authorList>
    </citation>
    <scope>NUCLEOTIDE SEQUENCE [LARGE SCALE GENOMIC DNA]</scope>
    <source>
        <tissue evidence="2">Leaves</tissue>
    </source>
</reference>
<gene>
    <name evidence="2" type="ORF">PIB30_063320</name>
</gene>
<feature type="signal peptide" evidence="1">
    <location>
        <begin position="1"/>
        <end position="23"/>
    </location>
</feature>
<accession>A0ABU6TMR3</accession>